<evidence type="ECO:0000313" key="3">
    <source>
        <dbReference type="EMBL" id="MCG2624970.1"/>
    </source>
</evidence>
<gene>
    <name evidence="3" type="ORF">LVY72_24075</name>
</gene>
<dbReference type="SUPFAM" id="SSF53383">
    <property type="entry name" value="PLP-dependent transferases"/>
    <property type="match status" value="1"/>
</dbReference>
<feature type="non-terminal residue" evidence="3">
    <location>
        <position position="76"/>
    </location>
</feature>
<dbReference type="PANTHER" id="PTHR42806:SF1">
    <property type="entry name" value="GLYCINE DEHYDROGENASE (DECARBOXYLATING)"/>
    <property type="match status" value="1"/>
</dbReference>
<dbReference type="InterPro" id="IPR049315">
    <property type="entry name" value="GDC-P_N"/>
</dbReference>
<keyword evidence="1" id="KW-0560">Oxidoreductase</keyword>
<evidence type="ECO:0000313" key="4">
    <source>
        <dbReference type="Proteomes" id="UP001165368"/>
    </source>
</evidence>
<dbReference type="EMBL" id="JAKLTQ010000051">
    <property type="protein sequence ID" value="MCG2624970.1"/>
    <property type="molecule type" value="Genomic_DNA"/>
</dbReference>
<protein>
    <recommendedName>
        <fullName evidence="2">Glycine cleavage system P-protein N-terminal domain-containing protein</fullName>
    </recommendedName>
</protein>
<accession>A0ABS9LE68</accession>
<reference evidence="3" key="1">
    <citation type="submission" date="2022-01" db="EMBL/GenBank/DDBJ databases">
        <authorList>
            <person name="Jo J.-H."/>
            <person name="Im W.-T."/>
        </authorList>
    </citation>
    <scope>NUCLEOTIDE SEQUENCE</scope>
    <source>
        <strain evidence="3">I2-34</strain>
    </source>
</reference>
<evidence type="ECO:0000259" key="2">
    <source>
        <dbReference type="Pfam" id="PF02347"/>
    </source>
</evidence>
<dbReference type="InterPro" id="IPR015424">
    <property type="entry name" value="PyrdxlP-dep_Trfase"/>
</dbReference>
<keyword evidence="4" id="KW-1185">Reference proteome</keyword>
<dbReference type="PANTHER" id="PTHR42806">
    <property type="entry name" value="GLYCINE CLEAVAGE SYSTEM P-PROTEIN"/>
    <property type="match status" value="1"/>
</dbReference>
<sequence length="76" mass="8396">MTIQSLSSNFADRHIGARRQADIDTMLKAVGYDSLDGLVDTAVPDSIRQENPLKLQDALSEAEVLAELRRLASKNR</sequence>
<evidence type="ECO:0000256" key="1">
    <source>
        <dbReference type="ARBA" id="ARBA00023002"/>
    </source>
</evidence>
<dbReference type="Proteomes" id="UP001165368">
    <property type="component" value="Unassembled WGS sequence"/>
</dbReference>
<dbReference type="InterPro" id="IPR023010">
    <property type="entry name" value="GcvPA"/>
</dbReference>
<comment type="caution">
    <text evidence="3">The sequence shown here is derived from an EMBL/GenBank/DDBJ whole genome shotgun (WGS) entry which is preliminary data.</text>
</comment>
<proteinExistence type="predicted"/>
<dbReference type="Pfam" id="PF02347">
    <property type="entry name" value="GDC-P"/>
    <property type="match status" value="1"/>
</dbReference>
<name>A0ABS9LE68_9MICC</name>
<organism evidence="3 4">
    <name type="scientific">Arthrobacter hankyongi</name>
    <dbReference type="NCBI Taxonomy" id="2904801"/>
    <lineage>
        <taxon>Bacteria</taxon>
        <taxon>Bacillati</taxon>
        <taxon>Actinomycetota</taxon>
        <taxon>Actinomycetes</taxon>
        <taxon>Micrococcales</taxon>
        <taxon>Micrococcaceae</taxon>
        <taxon>Arthrobacter</taxon>
    </lineage>
</organism>
<feature type="domain" description="Glycine cleavage system P-protein N-terminal" evidence="2">
    <location>
        <begin position="12"/>
        <end position="76"/>
    </location>
</feature>